<dbReference type="Pfam" id="PF13618">
    <property type="entry name" value="Gluconate_2-dh3"/>
    <property type="match status" value="1"/>
</dbReference>
<organism evidence="1 2">
    <name type="scientific">Rheinheimera riviphila</name>
    <dbReference type="NCBI Taxonomy" id="1834037"/>
    <lineage>
        <taxon>Bacteria</taxon>
        <taxon>Pseudomonadati</taxon>
        <taxon>Pseudomonadota</taxon>
        <taxon>Gammaproteobacteria</taxon>
        <taxon>Chromatiales</taxon>
        <taxon>Chromatiaceae</taxon>
        <taxon>Rheinheimera</taxon>
    </lineage>
</organism>
<gene>
    <name evidence="1" type="ORF">EOE67_14800</name>
</gene>
<proteinExistence type="predicted"/>
<dbReference type="PROSITE" id="PS51318">
    <property type="entry name" value="TAT"/>
    <property type="match status" value="1"/>
</dbReference>
<reference evidence="1 2" key="1">
    <citation type="submission" date="2019-01" db="EMBL/GenBank/DDBJ databases">
        <authorList>
            <person name="Chen W.-M."/>
        </authorList>
    </citation>
    <scope>NUCLEOTIDE SEQUENCE [LARGE SCALE GENOMIC DNA]</scope>
    <source>
        <strain evidence="1 2">KYPC3</strain>
    </source>
</reference>
<sequence>MTKNTKLNSADPGYQYQSGMTRRDSLKLLAALAASTMLPLLAGCEKPAGNAAPAVPATAAKTGEHWPDLKLTPVGNKGYGKDPNLIMPPKSPWPLTMTAAQLTLLAIVADILIPRDGQVPAASEVNVPAVVDEWISAPYERQQQDRPVILAALTWLDDEATMRYQAIFAKLTPAQRLTIIDDIAYNNEQTPQQFKRIANAFSHLRGLVVAAFFATPEGTKDIGYVGNVPIAGDYPGPTPEAYAHLDKVLAELGLSAFAYKA</sequence>
<protein>
    <submittedName>
        <fullName evidence="1">Gluconate 2-dehydrogenase subunit 3 family protein</fullName>
    </submittedName>
</protein>
<dbReference type="Proteomes" id="UP000283077">
    <property type="component" value="Unassembled WGS sequence"/>
</dbReference>
<evidence type="ECO:0000313" key="2">
    <source>
        <dbReference type="Proteomes" id="UP000283077"/>
    </source>
</evidence>
<dbReference type="InterPro" id="IPR006311">
    <property type="entry name" value="TAT_signal"/>
</dbReference>
<keyword evidence="2" id="KW-1185">Reference proteome</keyword>
<dbReference type="EMBL" id="SACS01000017">
    <property type="protein sequence ID" value="RVU34513.1"/>
    <property type="molecule type" value="Genomic_DNA"/>
</dbReference>
<dbReference type="OrthoDB" id="129242at2"/>
<dbReference type="AlphaFoldDB" id="A0A437QJ37"/>
<name>A0A437QJ37_9GAMM</name>
<dbReference type="InterPro" id="IPR027056">
    <property type="entry name" value="Gluconate_2DH_su3"/>
</dbReference>
<evidence type="ECO:0000313" key="1">
    <source>
        <dbReference type="EMBL" id="RVU34513.1"/>
    </source>
</evidence>
<accession>A0A437QJ37</accession>
<dbReference type="RefSeq" id="WP_127700112.1">
    <property type="nucleotide sequence ID" value="NZ_SACS01000017.1"/>
</dbReference>
<comment type="caution">
    <text evidence="1">The sequence shown here is derived from an EMBL/GenBank/DDBJ whole genome shotgun (WGS) entry which is preliminary data.</text>
</comment>